<dbReference type="RefSeq" id="WP_345207784.1">
    <property type="nucleotide sequence ID" value="NZ_BAABGM010000022.1"/>
</dbReference>
<gene>
    <name evidence="1" type="ORF">GCM10023168_31920</name>
</gene>
<comment type="caution">
    <text evidence="1">The sequence shown here is derived from an EMBL/GenBank/DDBJ whole genome shotgun (WGS) entry which is preliminary data.</text>
</comment>
<name>A0ABP8KNK9_9MICO</name>
<proteinExistence type="predicted"/>
<dbReference type="EMBL" id="BAABGM010000022">
    <property type="protein sequence ID" value="GAA4411263.1"/>
    <property type="molecule type" value="Genomic_DNA"/>
</dbReference>
<protein>
    <submittedName>
        <fullName evidence="1">Uncharacterized protein</fullName>
    </submittedName>
</protein>
<sequence>MQRRPVIEAWADQFEVESDEVLSQVRLLRRLIDGVDDQVLRLRLHVYAGPDHELDESVRVLHERVHDSSRWIRDLHAQVIRERL</sequence>
<organism evidence="1 2">
    <name type="scientific">Fodinibacter luteus</name>
    <dbReference type="NCBI Taxonomy" id="552064"/>
    <lineage>
        <taxon>Bacteria</taxon>
        <taxon>Bacillati</taxon>
        <taxon>Actinomycetota</taxon>
        <taxon>Actinomycetes</taxon>
        <taxon>Micrococcales</taxon>
        <taxon>Intrasporangiaceae</taxon>
        <taxon>Fodinibacter (ex Wang et al. 2009)</taxon>
    </lineage>
</organism>
<reference evidence="2" key="1">
    <citation type="journal article" date="2019" name="Int. J. Syst. Evol. Microbiol.">
        <title>The Global Catalogue of Microorganisms (GCM) 10K type strain sequencing project: providing services to taxonomists for standard genome sequencing and annotation.</title>
        <authorList>
            <consortium name="The Broad Institute Genomics Platform"/>
            <consortium name="The Broad Institute Genome Sequencing Center for Infectious Disease"/>
            <person name="Wu L."/>
            <person name="Ma J."/>
        </authorList>
    </citation>
    <scope>NUCLEOTIDE SEQUENCE [LARGE SCALE GENOMIC DNA]</scope>
    <source>
        <strain evidence="2">JCM 17809</strain>
    </source>
</reference>
<accession>A0ABP8KNK9</accession>
<dbReference type="Proteomes" id="UP001500945">
    <property type="component" value="Unassembled WGS sequence"/>
</dbReference>
<evidence type="ECO:0000313" key="1">
    <source>
        <dbReference type="EMBL" id="GAA4411263.1"/>
    </source>
</evidence>
<keyword evidence="2" id="KW-1185">Reference proteome</keyword>
<evidence type="ECO:0000313" key="2">
    <source>
        <dbReference type="Proteomes" id="UP001500945"/>
    </source>
</evidence>